<sequence>MRPKGKLFALLAVFAAIGLVTASGAFTTVQADRTATVTVNGDNNALISISTPADAPAGVNVSNTGGEAVINLGNASTGLNSNATTILSPVANITNNGNEDVTVTVSVSSSNGLNSASAVNASSTDLGPGDTTQFGLELDVPGGSVGQSFDLVIEIDANDTDDS</sequence>
<protein>
    <recommendedName>
        <fullName evidence="3">DUF1102 domain-containing protein</fullName>
    </recommendedName>
</protein>
<organism evidence="1 2">
    <name type="scientific">Halobaculum saliterrae</name>
    <dbReference type="NCBI Taxonomy" id="2073113"/>
    <lineage>
        <taxon>Archaea</taxon>
        <taxon>Methanobacteriati</taxon>
        <taxon>Methanobacteriota</taxon>
        <taxon>Stenosarchaea group</taxon>
        <taxon>Halobacteria</taxon>
        <taxon>Halobacteriales</taxon>
        <taxon>Haloferacaceae</taxon>
        <taxon>Halobaculum</taxon>
    </lineage>
</organism>
<dbReference type="AlphaFoldDB" id="A0A6B0SWG5"/>
<evidence type="ECO:0000313" key="2">
    <source>
        <dbReference type="Proteomes" id="UP000437065"/>
    </source>
</evidence>
<evidence type="ECO:0000313" key="1">
    <source>
        <dbReference type="EMBL" id="MXR40973.1"/>
    </source>
</evidence>
<dbReference type="EMBL" id="WUUS01000003">
    <property type="protein sequence ID" value="MXR40973.1"/>
    <property type="molecule type" value="Genomic_DNA"/>
</dbReference>
<dbReference type="Proteomes" id="UP000437065">
    <property type="component" value="Unassembled WGS sequence"/>
</dbReference>
<reference evidence="1 2" key="1">
    <citation type="submission" date="2019-12" db="EMBL/GenBank/DDBJ databases">
        <title>Isolation and characterization of three novel carbon monoxide-oxidizing members of Halobacteria from salione crusts and soils.</title>
        <authorList>
            <person name="Myers M.R."/>
            <person name="King G.M."/>
        </authorList>
    </citation>
    <scope>NUCLEOTIDE SEQUENCE [LARGE SCALE GENOMIC DNA]</scope>
    <source>
        <strain evidence="1 2">WSA2</strain>
    </source>
</reference>
<comment type="caution">
    <text evidence="1">The sequence shown here is derived from an EMBL/GenBank/DDBJ whole genome shotgun (WGS) entry which is preliminary data.</text>
</comment>
<name>A0A6B0SWG5_9EURY</name>
<evidence type="ECO:0008006" key="3">
    <source>
        <dbReference type="Google" id="ProtNLM"/>
    </source>
</evidence>
<dbReference type="RefSeq" id="WP_159664648.1">
    <property type="nucleotide sequence ID" value="NZ_WUUS01000003.1"/>
</dbReference>
<accession>A0A6B0SWG5</accession>
<keyword evidence="2" id="KW-1185">Reference proteome</keyword>
<proteinExistence type="predicted"/>
<gene>
    <name evidence="1" type="ORF">GRX01_06410</name>
</gene>